<protein>
    <recommendedName>
        <fullName evidence="3">histidine kinase</fullName>
        <ecNumber evidence="3">2.7.13.3</ecNumber>
    </recommendedName>
</protein>
<dbReference type="Gene3D" id="3.30.565.10">
    <property type="entry name" value="Histidine kinase-like ATPase, C-terminal domain"/>
    <property type="match status" value="1"/>
</dbReference>
<dbReference type="Proteomes" id="UP001595698">
    <property type="component" value="Unassembled WGS sequence"/>
</dbReference>
<dbReference type="GO" id="GO:0016301">
    <property type="term" value="F:kinase activity"/>
    <property type="evidence" value="ECO:0007669"/>
    <property type="project" value="UniProtKB-KW"/>
</dbReference>
<evidence type="ECO:0000259" key="13">
    <source>
        <dbReference type="PROSITE" id="PS50885"/>
    </source>
</evidence>
<dbReference type="SUPFAM" id="SSF47384">
    <property type="entry name" value="Homodimeric domain of signal transducing histidine kinase"/>
    <property type="match status" value="1"/>
</dbReference>
<evidence type="ECO:0000256" key="9">
    <source>
        <dbReference type="ARBA" id="ARBA00023012"/>
    </source>
</evidence>
<dbReference type="EMBL" id="JBHSBC010000004">
    <property type="protein sequence ID" value="MFC3979941.1"/>
    <property type="molecule type" value="Genomic_DNA"/>
</dbReference>
<keyword evidence="5" id="KW-0808">Transferase</keyword>
<dbReference type="PROSITE" id="PS50109">
    <property type="entry name" value="HIS_KIN"/>
    <property type="match status" value="1"/>
</dbReference>
<dbReference type="PROSITE" id="PS50885">
    <property type="entry name" value="HAMP"/>
    <property type="match status" value="1"/>
</dbReference>
<evidence type="ECO:0000256" key="7">
    <source>
        <dbReference type="ARBA" id="ARBA00022777"/>
    </source>
</evidence>
<keyword evidence="8 11" id="KW-1133">Transmembrane helix</keyword>
<dbReference type="SUPFAM" id="SSF55874">
    <property type="entry name" value="ATPase domain of HSP90 chaperone/DNA topoisomerase II/histidine kinase"/>
    <property type="match status" value="1"/>
</dbReference>
<evidence type="ECO:0000313" key="14">
    <source>
        <dbReference type="EMBL" id="MFC3979941.1"/>
    </source>
</evidence>
<evidence type="ECO:0000256" key="10">
    <source>
        <dbReference type="ARBA" id="ARBA00023136"/>
    </source>
</evidence>
<keyword evidence="7 14" id="KW-0418">Kinase</keyword>
<feature type="transmembrane region" description="Helical" evidence="11">
    <location>
        <begin position="85"/>
        <end position="108"/>
    </location>
</feature>
<dbReference type="SMART" id="SM00388">
    <property type="entry name" value="HisKA"/>
    <property type="match status" value="1"/>
</dbReference>
<dbReference type="InterPro" id="IPR005467">
    <property type="entry name" value="His_kinase_dom"/>
</dbReference>
<dbReference type="Gene3D" id="1.10.287.130">
    <property type="match status" value="1"/>
</dbReference>
<accession>A0ABV8EW74</accession>
<dbReference type="InterPro" id="IPR036890">
    <property type="entry name" value="HATPase_C_sf"/>
</dbReference>
<evidence type="ECO:0000313" key="15">
    <source>
        <dbReference type="Proteomes" id="UP001595698"/>
    </source>
</evidence>
<comment type="catalytic activity">
    <reaction evidence="1">
        <text>ATP + protein L-histidine = ADP + protein N-phospho-L-histidine.</text>
        <dbReference type="EC" id="2.7.13.3"/>
    </reaction>
</comment>
<evidence type="ECO:0000256" key="5">
    <source>
        <dbReference type="ARBA" id="ARBA00022679"/>
    </source>
</evidence>
<dbReference type="InterPro" id="IPR036097">
    <property type="entry name" value="HisK_dim/P_sf"/>
</dbReference>
<dbReference type="CDD" id="cd00075">
    <property type="entry name" value="HATPase"/>
    <property type="match status" value="1"/>
</dbReference>
<keyword evidence="9" id="KW-0902">Two-component regulatory system</keyword>
<dbReference type="SUPFAM" id="SSF158472">
    <property type="entry name" value="HAMP domain-like"/>
    <property type="match status" value="1"/>
</dbReference>
<dbReference type="InterPro" id="IPR003660">
    <property type="entry name" value="HAMP_dom"/>
</dbReference>
<dbReference type="PANTHER" id="PTHR45436">
    <property type="entry name" value="SENSOR HISTIDINE KINASE YKOH"/>
    <property type="match status" value="1"/>
</dbReference>
<evidence type="ECO:0000256" key="1">
    <source>
        <dbReference type="ARBA" id="ARBA00000085"/>
    </source>
</evidence>
<dbReference type="InterPro" id="IPR004358">
    <property type="entry name" value="Sig_transdc_His_kin-like_C"/>
</dbReference>
<dbReference type="EC" id="2.7.13.3" evidence="3"/>
<evidence type="ECO:0000256" key="2">
    <source>
        <dbReference type="ARBA" id="ARBA00004236"/>
    </source>
</evidence>
<sequence>MRIWRRPARTVRLRFTVLYGAMFLLSAVGLLVITNLVGLGGTRVSRSAPPGTPPVEPTTLAAATERIAWLQTQLSDTHAAQSRQFLIGSALALAVMAVVSLVLGRLIAGRVLRPLRMITAATRRISADNLHERLAAQGPADEVKDLADTIDDLLERLENSFAAQRRFVANASHELRTPLATMRASLDVALAKPEPVPAQTAALADRLRTELDQVDRLLEGFLMLARAQHGALTDRTTLSLHQLATAALHARTADIATNNLTVRSPAAADTPGTVHDSAWTQGNRTLITRMIDNVIDNAITHNHEGGSILLATTTDGATARLVVETGGRVLDQRQVDRLAQPFQRLGADRTHSGDGSGLGLSIVAAVAAAHGGTLDLRARPEGGLRVVISLPAAAVPAEVAA</sequence>
<dbReference type="PANTHER" id="PTHR45436:SF5">
    <property type="entry name" value="SENSOR HISTIDINE KINASE TRCS"/>
    <property type="match status" value="1"/>
</dbReference>
<organism evidence="14 15">
    <name type="scientific">Streptosporangium jomthongense</name>
    <dbReference type="NCBI Taxonomy" id="1193683"/>
    <lineage>
        <taxon>Bacteria</taxon>
        <taxon>Bacillati</taxon>
        <taxon>Actinomycetota</taxon>
        <taxon>Actinomycetes</taxon>
        <taxon>Streptosporangiales</taxon>
        <taxon>Streptosporangiaceae</taxon>
        <taxon>Streptosporangium</taxon>
    </lineage>
</organism>
<feature type="domain" description="HAMP" evidence="13">
    <location>
        <begin position="109"/>
        <end position="162"/>
    </location>
</feature>
<keyword evidence="10 11" id="KW-0472">Membrane</keyword>
<dbReference type="Pfam" id="PF02518">
    <property type="entry name" value="HATPase_c"/>
    <property type="match status" value="1"/>
</dbReference>
<dbReference type="SMART" id="SM00304">
    <property type="entry name" value="HAMP"/>
    <property type="match status" value="1"/>
</dbReference>
<dbReference type="InterPro" id="IPR050428">
    <property type="entry name" value="TCS_sensor_his_kinase"/>
</dbReference>
<evidence type="ECO:0000256" key="4">
    <source>
        <dbReference type="ARBA" id="ARBA00022553"/>
    </source>
</evidence>
<dbReference type="Pfam" id="PF00672">
    <property type="entry name" value="HAMP"/>
    <property type="match status" value="1"/>
</dbReference>
<comment type="subcellular location">
    <subcellularLocation>
        <location evidence="2">Cell membrane</location>
    </subcellularLocation>
</comment>
<evidence type="ECO:0000256" key="6">
    <source>
        <dbReference type="ARBA" id="ARBA00022692"/>
    </source>
</evidence>
<keyword evidence="15" id="KW-1185">Reference proteome</keyword>
<dbReference type="InterPro" id="IPR003661">
    <property type="entry name" value="HisK_dim/P_dom"/>
</dbReference>
<keyword evidence="6 11" id="KW-0812">Transmembrane</keyword>
<reference evidence="15" key="1">
    <citation type="journal article" date="2019" name="Int. J. Syst. Evol. Microbiol.">
        <title>The Global Catalogue of Microorganisms (GCM) 10K type strain sequencing project: providing services to taxonomists for standard genome sequencing and annotation.</title>
        <authorList>
            <consortium name="The Broad Institute Genomics Platform"/>
            <consortium name="The Broad Institute Genome Sequencing Center for Infectious Disease"/>
            <person name="Wu L."/>
            <person name="Ma J."/>
        </authorList>
    </citation>
    <scope>NUCLEOTIDE SEQUENCE [LARGE SCALE GENOMIC DNA]</scope>
    <source>
        <strain evidence="15">TBRC 7912</strain>
    </source>
</reference>
<proteinExistence type="predicted"/>
<gene>
    <name evidence="14" type="ORF">ACFOYY_07410</name>
</gene>
<dbReference type="PRINTS" id="PR00344">
    <property type="entry name" value="BCTRLSENSOR"/>
</dbReference>
<dbReference type="InterPro" id="IPR003594">
    <property type="entry name" value="HATPase_dom"/>
</dbReference>
<evidence type="ECO:0000256" key="11">
    <source>
        <dbReference type="SAM" id="Phobius"/>
    </source>
</evidence>
<dbReference type="Pfam" id="PF00512">
    <property type="entry name" value="HisKA"/>
    <property type="match status" value="1"/>
</dbReference>
<dbReference type="Gene3D" id="6.10.340.10">
    <property type="match status" value="1"/>
</dbReference>
<keyword evidence="4" id="KW-0597">Phosphoprotein</keyword>
<comment type="caution">
    <text evidence="14">The sequence shown here is derived from an EMBL/GenBank/DDBJ whole genome shotgun (WGS) entry which is preliminary data.</text>
</comment>
<dbReference type="SMART" id="SM00387">
    <property type="entry name" value="HATPase_c"/>
    <property type="match status" value="1"/>
</dbReference>
<evidence type="ECO:0000256" key="3">
    <source>
        <dbReference type="ARBA" id="ARBA00012438"/>
    </source>
</evidence>
<dbReference type="RefSeq" id="WP_386188834.1">
    <property type="nucleotide sequence ID" value="NZ_JBHSBC010000004.1"/>
</dbReference>
<feature type="transmembrane region" description="Helical" evidence="11">
    <location>
        <begin position="12"/>
        <end position="33"/>
    </location>
</feature>
<evidence type="ECO:0000259" key="12">
    <source>
        <dbReference type="PROSITE" id="PS50109"/>
    </source>
</evidence>
<dbReference type="CDD" id="cd00082">
    <property type="entry name" value="HisKA"/>
    <property type="match status" value="1"/>
</dbReference>
<dbReference type="CDD" id="cd06225">
    <property type="entry name" value="HAMP"/>
    <property type="match status" value="1"/>
</dbReference>
<feature type="domain" description="Histidine kinase" evidence="12">
    <location>
        <begin position="170"/>
        <end position="394"/>
    </location>
</feature>
<evidence type="ECO:0000256" key="8">
    <source>
        <dbReference type="ARBA" id="ARBA00022989"/>
    </source>
</evidence>
<name>A0ABV8EW74_9ACTN</name>